<accession>A0ABU4YCJ0</accession>
<keyword evidence="2" id="KW-1185">Reference proteome</keyword>
<dbReference type="GO" id="GO:0016787">
    <property type="term" value="F:hydrolase activity"/>
    <property type="evidence" value="ECO:0007669"/>
    <property type="project" value="UniProtKB-KW"/>
</dbReference>
<protein>
    <submittedName>
        <fullName evidence="1">RidA family protein</fullName>
        <ecNumber evidence="1">3.5.-.-</ecNumber>
    </submittedName>
</protein>
<keyword evidence="1" id="KW-0378">Hydrolase</keyword>
<comment type="caution">
    <text evidence="1">The sequence shown here is derived from an EMBL/GenBank/DDBJ whole genome shotgun (WGS) entry which is preliminary data.</text>
</comment>
<organism evidence="1 2">
    <name type="scientific">Mesorhizobium humile</name>
    <dbReference type="NCBI Taxonomy" id="3072313"/>
    <lineage>
        <taxon>Bacteria</taxon>
        <taxon>Pseudomonadati</taxon>
        <taxon>Pseudomonadota</taxon>
        <taxon>Alphaproteobacteria</taxon>
        <taxon>Hyphomicrobiales</taxon>
        <taxon>Phyllobacteriaceae</taxon>
        <taxon>Mesorhizobium</taxon>
    </lineage>
</organism>
<name>A0ABU4YCJ0_9HYPH</name>
<dbReference type="EC" id="3.5.-.-" evidence="1"/>
<dbReference type="InterPro" id="IPR035959">
    <property type="entry name" value="RutC-like_sf"/>
</dbReference>
<dbReference type="CDD" id="cd00448">
    <property type="entry name" value="YjgF_YER057c_UK114_family"/>
    <property type="match status" value="1"/>
</dbReference>
<dbReference type="Pfam" id="PF01042">
    <property type="entry name" value="Ribonuc_L-PSP"/>
    <property type="match status" value="1"/>
</dbReference>
<dbReference type="InterPro" id="IPR006175">
    <property type="entry name" value="YjgF/YER057c/UK114"/>
</dbReference>
<dbReference type="SUPFAM" id="SSF55298">
    <property type="entry name" value="YjgF-like"/>
    <property type="match status" value="1"/>
</dbReference>
<proteinExistence type="predicted"/>
<evidence type="ECO:0000313" key="1">
    <source>
        <dbReference type="EMBL" id="MDX8484645.1"/>
    </source>
</evidence>
<evidence type="ECO:0000313" key="2">
    <source>
        <dbReference type="Proteomes" id="UP001280156"/>
    </source>
</evidence>
<dbReference type="EMBL" id="JAVIIV010000003">
    <property type="protein sequence ID" value="MDX8484645.1"/>
    <property type="molecule type" value="Genomic_DNA"/>
</dbReference>
<gene>
    <name evidence="1" type="ORF">RFM52_05550</name>
</gene>
<dbReference type="Gene3D" id="3.30.1330.40">
    <property type="entry name" value="RutC-like"/>
    <property type="match status" value="1"/>
</dbReference>
<sequence length="134" mass="14895">MSPMGRRRAIHIPGFRHKNPIPNAAVIGNLLMSGVINGVDPRTGELAQGLDDQCRFMFEHARAIVEAAGGSTDDILKMTVWMRDRSKREALNREWLAMFPDAASRPARHSFQAELDGRIEIQCDVTAVIGRSRA</sequence>
<reference evidence="1 2" key="1">
    <citation type="submission" date="2023-08" db="EMBL/GenBank/DDBJ databases">
        <title>Implementing the SeqCode for naming new Mesorhizobium species isolated from Vachellia karroo root nodules.</title>
        <authorList>
            <person name="Van Lill M."/>
        </authorList>
    </citation>
    <scope>NUCLEOTIDE SEQUENCE [LARGE SCALE GENOMIC DNA]</scope>
    <source>
        <strain evidence="1 2">VK2B</strain>
    </source>
</reference>
<dbReference type="Proteomes" id="UP001280156">
    <property type="component" value="Unassembled WGS sequence"/>
</dbReference>